<sequence>MSDGRPAGPRRWPAALVTLLATGGLAAPAAAGAPGAPATEAPGPALTGLRLDAGNRRDSGAGYDWSRAGYRAGAALPGDAAIRPEPRCRITAAQLADEFGVHPGDGLDDTGGLQRAIDRIAATCSPSGGHDRMSLIALPPGALLITRQLGIDADYLLLRGAGPQTRLIFRPDPATRYDTLSADGSRWEPDAMQHQDANGGWIWPGRGLLRVQSRAVAARYVATHAAAPANRRDLYEGSVNQHWVSGLQLGSRPGDHGYAARAGARAVRLHAKARLDGLRPGVLVNIMAANSRRFYDQMHTTPTEHPLRNLHMRQQVFTVVDIDAAERTVTLDKPLEYDVPVDSTSDGSLPIDGTVYPSKLTPLVDPVLGVGIENLTVTQELPGVPADRARHNYGNLEPRAALHGVVFKWAADSWVRNVRTEMTGSHPIVTEVARRLTITDNELHGAWNKGKGGNGYLRGSRVWDSVYAGNTTRGLRHFTFQWSASGNVAIGNSFDSDLNLHGGWERHNLFERNEVVVPYAHRPASCDSNCGDEGDNVPDAADWHPIWWAAGRKAVKWSGATGPDNVFHRNRLRKQLLGSDAPFIDMPRYGVSPDQVYRFGVGPGGGYRHLSVAGLPIADWAGVELTEFTDSGVVASSSAVESLFLRSLTR</sequence>
<gene>
    <name evidence="3" type="ORF">GCM10010201_04650</name>
</gene>
<keyword evidence="2" id="KW-0732">Signal</keyword>
<feature type="region of interest" description="Disordered" evidence="1">
    <location>
        <begin position="29"/>
        <end position="53"/>
    </location>
</feature>
<reference evidence="3 4" key="1">
    <citation type="journal article" date="2019" name="Int. J. Syst. Evol. Microbiol.">
        <title>The Global Catalogue of Microorganisms (GCM) 10K type strain sequencing project: providing services to taxonomists for standard genome sequencing and annotation.</title>
        <authorList>
            <consortium name="The Broad Institute Genomics Platform"/>
            <consortium name="The Broad Institute Genome Sequencing Center for Infectious Disease"/>
            <person name="Wu L."/>
            <person name="Ma J."/>
        </authorList>
    </citation>
    <scope>NUCLEOTIDE SEQUENCE [LARGE SCALE GENOMIC DNA]</scope>
    <source>
        <strain evidence="3 4">JCM 3367</strain>
    </source>
</reference>
<dbReference type="Proteomes" id="UP001499978">
    <property type="component" value="Unassembled WGS sequence"/>
</dbReference>
<evidence type="ECO:0000313" key="4">
    <source>
        <dbReference type="Proteomes" id="UP001499978"/>
    </source>
</evidence>
<protein>
    <submittedName>
        <fullName evidence="3">Uncharacterized protein</fullName>
    </submittedName>
</protein>
<evidence type="ECO:0000256" key="2">
    <source>
        <dbReference type="SAM" id="SignalP"/>
    </source>
</evidence>
<proteinExistence type="predicted"/>
<feature type="chain" id="PRO_5045076047" evidence="2">
    <location>
        <begin position="27"/>
        <end position="650"/>
    </location>
</feature>
<evidence type="ECO:0000256" key="1">
    <source>
        <dbReference type="SAM" id="MobiDB-lite"/>
    </source>
</evidence>
<dbReference type="InterPro" id="IPR011050">
    <property type="entry name" value="Pectin_lyase_fold/virulence"/>
</dbReference>
<dbReference type="EMBL" id="BAAARY010000001">
    <property type="protein sequence ID" value="GAA2512421.1"/>
    <property type="molecule type" value="Genomic_DNA"/>
</dbReference>
<accession>A0ABN3N0V7</accession>
<feature type="signal peptide" evidence="2">
    <location>
        <begin position="1"/>
        <end position="26"/>
    </location>
</feature>
<organism evidence="3 4">
    <name type="scientific">Pilimelia columellifera subsp. columellifera</name>
    <dbReference type="NCBI Taxonomy" id="706583"/>
    <lineage>
        <taxon>Bacteria</taxon>
        <taxon>Bacillati</taxon>
        <taxon>Actinomycetota</taxon>
        <taxon>Actinomycetes</taxon>
        <taxon>Micromonosporales</taxon>
        <taxon>Micromonosporaceae</taxon>
        <taxon>Pilimelia</taxon>
    </lineage>
</organism>
<feature type="compositionally biased region" description="Low complexity" evidence="1">
    <location>
        <begin position="29"/>
        <end position="48"/>
    </location>
</feature>
<evidence type="ECO:0000313" key="3">
    <source>
        <dbReference type="EMBL" id="GAA2512421.1"/>
    </source>
</evidence>
<keyword evidence="4" id="KW-1185">Reference proteome</keyword>
<dbReference type="SUPFAM" id="SSF51126">
    <property type="entry name" value="Pectin lyase-like"/>
    <property type="match status" value="1"/>
</dbReference>
<comment type="caution">
    <text evidence="3">The sequence shown here is derived from an EMBL/GenBank/DDBJ whole genome shotgun (WGS) entry which is preliminary data.</text>
</comment>
<dbReference type="RefSeq" id="WP_344167336.1">
    <property type="nucleotide sequence ID" value="NZ_BAAARY010000001.1"/>
</dbReference>
<name>A0ABN3N0V7_9ACTN</name>